<evidence type="ECO:0000313" key="3">
    <source>
        <dbReference type="EMBL" id="PWN29483.1"/>
    </source>
</evidence>
<accession>A0A316UZY6</accession>
<gene>
    <name evidence="3" type="ORF">BDZ90DRAFT_230355</name>
</gene>
<evidence type="ECO:0000313" key="4">
    <source>
        <dbReference type="Proteomes" id="UP000245884"/>
    </source>
</evidence>
<organism evidence="3 4">
    <name type="scientific">Jaminaea rosea</name>
    <dbReference type="NCBI Taxonomy" id="1569628"/>
    <lineage>
        <taxon>Eukaryota</taxon>
        <taxon>Fungi</taxon>
        <taxon>Dikarya</taxon>
        <taxon>Basidiomycota</taxon>
        <taxon>Ustilaginomycotina</taxon>
        <taxon>Exobasidiomycetes</taxon>
        <taxon>Microstromatales</taxon>
        <taxon>Microstromatales incertae sedis</taxon>
        <taxon>Jaminaea</taxon>
    </lineage>
</organism>
<feature type="region of interest" description="Disordered" evidence="1">
    <location>
        <begin position="14"/>
        <end position="33"/>
    </location>
</feature>
<dbReference type="Proteomes" id="UP000245884">
    <property type="component" value="Unassembled WGS sequence"/>
</dbReference>
<protein>
    <submittedName>
        <fullName evidence="3">Uncharacterized protein</fullName>
    </submittedName>
</protein>
<dbReference type="EMBL" id="KZ819663">
    <property type="protein sequence ID" value="PWN29483.1"/>
    <property type="molecule type" value="Genomic_DNA"/>
</dbReference>
<feature type="compositionally biased region" description="Polar residues" evidence="1">
    <location>
        <begin position="148"/>
        <end position="163"/>
    </location>
</feature>
<keyword evidence="2" id="KW-0812">Transmembrane</keyword>
<dbReference type="RefSeq" id="XP_025364095.1">
    <property type="nucleotide sequence ID" value="XM_025505438.1"/>
</dbReference>
<proteinExistence type="predicted"/>
<dbReference type="AlphaFoldDB" id="A0A316UZY6"/>
<name>A0A316UZY6_9BASI</name>
<keyword evidence="2" id="KW-0472">Membrane</keyword>
<feature type="compositionally biased region" description="Low complexity" evidence="1">
    <location>
        <begin position="186"/>
        <end position="201"/>
    </location>
</feature>
<evidence type="ECO:0000256" key="2">
    <source>
        <dbReference type="SAM" id="Phobius"/>
    </source>
</evidence>
<feature type="transmembrane region" description="Helical" evidence="2">
    <location>
        <begin position="44"/>
        <end position="66"/>
    </location>
</feature>
<keyword evidence="4" id="KW-1185">Reference proteome</keyword>
<keyword evidence="2" id="KW-1133">Transmembrane helix</keyword>
<reference evidence="3 4" key="1">
    <citation type="journal article" date="2018" name="Mol. Biol. Evol.">
        <title>Broad Genomic Sampling Reveals a Smut Pathogenic Ancestry of the Fungal Clade Ustilaginomycotina.</title>
        <authorList>
            <person name="Kijpornyongpan T."/>
            <person name="Mondo S.J."/>
            <person name="Barry K."/>
            <person name="Sandor L."/>
            <person name="Lee J."/>
            <person name="Lipzen A."/>
            <person name="Pangilinan J."/>
            <person name="LaButti K."/>
            <person name="Hainaut M."/>
            <person name="Henrissat B."/>
            <person name="Grigoriev I.V."/>
            <person name="Spatafora J.W."/>
            <person name="Aime M.C."/>
        </authorList>
    </citation>
    <scope>NUCLEOTIDE SEQUENCE [LARGE SCALE GENOMIC DNA]</scope>
    <source>
        <strain evidence="3 4">MCA 5214</strain>
    </source>
</reference>
<sequence length="201" mass="20909">MPYLQHLSKRQGALTGVTSGASDAGRKGYNSVKDATSSLSTGQIAGAIVAIVVGFGLICFMLWYLCTRRLRQRSRLNASEHGSDRPMMTRSPAGAAGPGGRSTPLQPYGFTGFGGGNDNRQVRYSKRPANGAAAGGAIRGRDYDAGSDLSQSTEALTSPQPIRSDSRLDALDGGKTGGWRNPSPTAGGAKAGRASRSYAQI</sequence>
<dbReference type="GeneID" id="37027261"/>
<feature type="region of interest" description="Disordered" evidence="1">
    <location>
        <begin position="77"/>
        <end position="201"/>
    </location>
</feature>
<evidence type="ECO:0000256" key="1">
    <source>
        <dbReference type="SAM" id="MobiDB-lite"/>
    </source>
</evidence>